<dbReference type="SUPFAM" id="SSF53187">
    <property type="entry name" value="Zn-dependent exopeptidases"/>
    <property type="match status" value="1"/>
</dbReference>
<evidence type="ECO:0000256" key="14">
    <source>
        <dbReference type="PROSITE-ProRule" id="PRU01379"/>
    </source>
</evidence>
<keyword evidence="9" id="KW-0482">Metalloprotease</keyword>
<keyword evidence="8" id="KW-0862">Zinc</keyword>
<dbReference type="GO" id="GO:0004252">
    <property type="term" value="F:serine-type endopeptidase activity"/>
    <property type="evidence" value="ECO:0007669"/>
    <property type="project" value="InterPro"/>
</dbReference>
<dbReference type="EC" id="3.4.17.18" evidence="12"/>
<dbReference type="InterPro" id="IPR057247">
    <property type="entry name" value="CARBOXYPEPT_ZN_2"/>
</dbReference>
<dbReference type="GO" id="GO:0006508">
    <property type="term" value="P:proteolysis"/>
    <property type="evidence" value="ECO:0007669"/>
    <property type="project" value="UniProtKB-KW"/>
</dbReference>
<dbReference type="GO" id="GO:0008270">
    <property type="term" value="F:zinc ion binding"/>
    <property type="evidence" value="ECO:0007669"/>
    <property type="project" value="InterPro"/>
</dbReference>
<keyword evidence="6 15" id="KW-0732">Signal</keyword>
<gene>
    <name evidence="18" type="ORF">CLV40_11025</name>
</gene>
<feature type="active site" description="Proton donor/acceptor" evidence="14">
    <location>
        <position position="383"/>
    </location>
</feature>
<evidence type="ECO:0000256" key="5">
    <source>
        <dbReference type="ARBA" id="ARBA00022723"/>
    </source>
</evidence>
<evidence type="ECO:0000256" key="11">
    <source>
        <dbReference type="ARBA" id="ARBA00055464"/>
    </source>
</evidence>
<evidence type="ECO:0000313" key="19">
    <source>
        <dbReference type="Proteomes" id="UP000239203"/>
    </source>
</evidence>
<dbReference type="PROSITE" id="PS51829">
    <property type="entry name" value="P_HOMO_B"/>
    <property type="match status" value="1"/>
</dbReference>
<dbReference type="Gene3D" id="3.40.630.10">
    <property type="entry name" value="Zn peptidases"/>
    <property type="match status" value="1"/>
</dbReference>
<dbReference type="FunFam" id="2.60.120.260:FF:000149">
    <property type="entry name" value="Leupeptin-inactivating enzyme 1"/>
    <property type="match status" value="1"/>
</dbReference>
<dbReference type="SMART" id="SM00631">
    <property type="entry name" value="Zn_pept"/>
    <property type="match status" value="1"/>
</dbReference>
<reference evidence="18 19" key="1">
    <citation type="submission" date="2018-02" db="EMBL/GenBank/DDBJ databases">
        <title>Genomic Encyclopedia of Archaeal and Bacterial Type Strains, Phase II (KMG-II): from individual species to whole genera.</title>
        <authorList>
            <person name="Goeker M."/>
        </authorList>
    </citation>
    <scope>NUCLEOTIDE SEQUENCE [LARGE SCALE GENOMIC DNA]</scope>
    <source>
        <strain evidence="18 19">YU 961-1</strain>
    </source>
</reference>
<dbReference type="InterPro" id="IPR033810">
    <property type="entry name" value="Carboxypeptidase_T"/>
</dbReference>
<keyword evidence="4" id="KW-0645">Protease</keyword>
<dbReference type="Proteomes" id="UP000239203">
    <property type="component" value="Unassembled WGS sequence"/>
</dbReference>
<evidence type="ECO:0000256" key="2">
    <source>
        <dbReference type="ARBA" id="ARBA00005988"/>
    </source>
</evidence>
<accession>A0A2S6GMF9</accession>
<dbReference type="SUPFAM" id="SSF49785">
    <property type="entry name" value="Galactose-binding domain-like"/>
    <property type="match status" value="1"/>
</dbReference>
<dbReference type="AlphaFoldDB" id="A0A2S6GMF9"/>
<evidence type="ECO:0000313" key="18">
    <source>
        <dbReference type="EMBL" id="PPK66321.1"/>
    </source>
</evidence>
<dbReference type="GO" id="GO:0005615">
    <property type="term" value="C:extracellular space"/>
    <property type="evidence" value="ECO:0007669"/>
    <property type="project" value="TreeGrafter"/>
</dbReference>
<dbReference type="Gene3D" id="2.60.120.260">
    <property type="entry name" value="Galactose-binding domain-like"/>
    <property type="match status" value="1"/>
</dbReference>
<dbReference type="PROSITE" id="PS00132">
    <property type="entry name" value="CARBOXYPEPT_ZN_1"/>
    <property type="match status" value="1"/>
</dbReference>
<sequence length="553" mass="59304">MKRTRLSLLACALTAMVVVTTAAPATSVATAAAAEPRATAEYTVSGVRTVEQRTAVAATGAAINGREDSRTLITATPEEVARIRALGFTVTPDAAAPTGRGLANPLDFPSADSGYHNYAEMTAEIDKAVAAYPNLITKQVVGKSSQGRDLYAIKISDNAATDEDEPEVLFTHHQHAREHITVEMALYLVNLFTGSYATDSRVKALVDSREIWILPDLNPDGGEYDIATGSYRSWRKNRQANSGSTAVGTDLNRNWDFKWGCCNGSSTSPSSDTYRGTFAGSAPEVSSVQNFVKSRNVGGKQQITAAIDFHSYSELVMWPFGWTQSQVVPGMTQSEYNTFQTLGRAMAQTNGYTPEQDSALYITDGAIDDYLWGVHKIWAFTFEMYPTSSGSGGGFYPPDEVIGRETARNKNAVLHLLDYADCPPRATGGTCGGTNPPGGKVFENTANVDIPDAGAAVYSDIAVTGVPGNAPATLKVDVDIKHTFRGDVVVDLVAPDGSTYRLKNSSTSDSADNILATYTVNASSEVANGTWRLKAQDTYRSDTGYIDGWKLSF</sequence>
<evidence type="ECO:0000256" key="7">
    <source>
        <dbReference type="ARBA" id="ARBA00022801"/>
    </source>
</evidence>
<evidence type="ECO:0000256" key="13">
    <source>
        <dbReference type="ARBA" id="ARBA00074273"/>
    </source>
</evidence>
<comment type="caution">
    <text evidence="18">The sequence shown here is derived from an EMBL/GenBank/DDBJ whole genome shotgun (WGS) entry which is preliminary data.</text>
</comment>
<organism evidence="18 19">
    <name type="scientific">Actinokineospora auranticolor</name>
    <dbReference type="NCBI Taxonomy" id="155976"/>
    <lineage>
        <taxon>Bacteria</taxon>
        <taxon>Bacillati</taxon>
        <taxon>Actinomycetota</taxon>
        <taxon>Actinomycetes</taxon>
        <taxon>Pseudonocardiales</taxon>
        <taxon>Pseudonocardiaceae</taxon>
        <taxon>Actinokineospora</taxon>
    </lineage>
</organism>
<dbReference type="PANTHER" id="PTHR11705:SF143">
    <property type="entry name" value="SLL0236 PROTEIN"/>
    <property type="match status" value="1"/>
</dbReference>
<evidence type="ECO:0000256" key="6">
    <source>
        <dbReference type="ARBA" id="ARBA00022729"/>
    </source>
</evidence>
<comment type="function">
    <text evidence="11">Carboxypeptidase that possesses the specificities of both mammalian Cpase A and B. Thus shows broad substrate specificity, being able to cleave Cbz-Gly-Leu, Cbz-Gly-Val, Cbz-Gly-Phe, Cbz-Gly-Lys and Bz-Gly-Arg in vitro.</text>
</comment>
<proteinExistence type="inferred from homology"/>
<protein>
    <recommendedName>
        <fullName evidence="13">Zinc carboxypeptidase</fullName>
        <ecNumber evidence="12">3.4.17.18</ecNumber>
    </recommendedName>
</protein>
<keyword evidence="3" id="KW-0121">Carboxypeptidase</keyword>
<keyword evidence="7" id="KW-0378">Hydrolase</keyword>
<dbReference type="FunFam" id="3.40.630.10:FF:000084">
    <property type="entry name" value="Carboxypeptidase B2"/>
    <property type="match status" value="1"/>
</dbReference>
<dbReference type="GO" id="GO:0004181">
    <property type="term" value="F:metallocarboxypeptidase activity"/>
    <property type="evidence" value="ECO:0007669"/>
    <property type="project" value="InterPro"/>
</dbReference>
<feature type="domain" description="P/Homo B" evidence="16">
    <location>
        <begin position="434"/>
        <end position="553"/>
    </location>
</feature>
<dbReference type="CDD" id="cd03859">
    <property type="entry name" value="M14_CPT"/>
    <property type="match status" value="1"/>
</dbReference>
<dbReference type="PROSITE" id="PS00133">
    <property type="entry name" value="CARBOXYPEPT_ZN_2"/>
    <property type="match status" value="1"/>
</dbReference>
<dbReference type="Pfam" id="PF01483">
    <property type="entry name" value="P_proprotein"/>
    <property type="match status" value="1"/>
</dbReference>
<dbReference type="PRINTS" id="PR00765">
    <property type="entry name" value="CRBOXYPTASEA"/>
</dbReference>
<evidence type="ECO:0000256" key="3">
    <source>
        <dbReference type="ARBA" id="ARBA00022645"/>
    </source>
</evidence>
<evidence type="ECO:0000256" key="10">
    <source>
        <dbReference type="ARBA" id="ARBA00050859"/>
    </source>
</evidence>
<evidence type="ECO:0000256" key="15">
    <source>
        <dbReference type="SAM" id="SignalP"/>
    </source>
</evidence>
<dbReference type="PROSITE" id="PS52035">
    <property type="entry name" value="PEPTIDASE_M14"/>
    <property type="match status" value="1"/>
</dbReference>
<dbReference type="EMBL" id="PTIX01000010">
    <property type="protein sequence ID" value="PPK66321.1"/>
    <property type="molecule type" value="Genomic_DNA"/>
</dbReference>
<name>A0A2S6GMF9_9PSEU</name>
<keyword evidence="19" id="KW-1185">Reference proteome</keyword>
<evidence type="ECO:0000256" key="1">
    <source>
        <dbReference type="ARBA" id="ARBA00001947"/>
    </source>
</evidence>
<feature type="domain" description="Peptidase M14" evidence="17">
    <location>
        <begin position="114"/>
        <end position="420"/>
    </location>
</feature>
<dbReference type="InterPro" id="IPR057246">
    <property type="entry name" value="CARBOXYPEPT_ZN_1"/>
</dbReference>
<evidence type="ECO:0000256" key="4">
    <source>
        <dbReference type="ARBA" id="ARBA00022670"/>
    </source>
</evidence>
<evidence type="ECO:0000259" key="17">
    <source>
        <dbReference type="PROSITE" id="PS52035"/>
    </source>
</evidence>
<evidence type="ECO:0000256" key="9">
    <source>
        <dbReference type="ARBA" id="ARBA00023049"/>
    </source>
</evidence>
<dbReference type="InterPro" id="IPR008979">
    <property type="entry name" value="Galactose-bd-like_sf"/>
</dbReference>
<dbReference type="Pfam" id="PF00246">
    <property type="entry name" value="Peptidase_M14"/>
    <property type="match status" value="1"/>
</dbReference>
<dbReference type="InterPro" id="IPR002884">
    <property type="entry name" value="P_dom"/>
</dbReference>
<comment type="similarity">
    <text evidence="2 14">Belongs to the peptidase M14 family.</text>
</comment>
<comment type="catalytic activity">
    <reaction evidence="10">
        <text>Releases a C-terminal residue, which may be hydrophobic or positively charged.</text>
        <dbReference type="EC" id="3.4.17.18"/>
    </reaction>
</comment>
<comment type="cofactor">
    <cofactor evidence="1">
        <name>Zn(2+)</name>
        <dbReference type="ChEBI" id="CHEBI:29105"/>
    </cofactor>
</comment>
<evidence type="ECO:0000256" key="8">
    <source>
        <dbReference type="ARBA" id="ARBA00022833"/>
    </source>
</evidence>
<evidence type="ECO:0000259" key="16">
    <source>
        <dbReference type="PROSITE" id="PS51829"/>
    </source>
</evidence>
<feature type="chain" id="PRO_5039180391" description="Zinc carboxypeptidase" evidence="15">
    <location>
        <begin position="23"/>
        <end position="553"/>
    </location>
</feature>
<feature type="signal peptide" evidence="15">
    <location>
        <begin position="1"/>
        <end position="22"/>
    </location>
</feature>
<dbReference type="PANTHER" id="PTHR11705">
    <property type="entry name" value="PROTEASE FAMILY M14 CARBOXYPEPTIDASE A,B"/>
    <property type="match status" value="1"/>
</dbReference>
<evidence type="ECO:0000256" key="12">
    <source>
        <dbReference type="ARBA" id="ARBA00066554"/>
    </source>
</evidence>
<keyword evidence="5" id="KW-0479">Metal-binding</keyword>
<dbReference type="InterPro" id="IPR000834">
    <property type="entry name" value="Peptidase_M14"/>
</dbReference>